<evidence type="ECO:0000256" key="3">
    <source>
        <dbReference type="ARBA" id="ARBA00022692"/>
    </source>
</evidence>
<keyword evidence="6" id="KW-0445">Lipid transport</keyword>
<evidence type="ECO:0000256" key="1">
    <source>
        <dbReference type="ARBA" id="ARBA00004586"/>
    </source>
</evidence>
<feature type="region of interest" description="Disordered" evidence="9">
    <location>
        <begin position="645"/>
        <end position="678"/>
    </location>
</feature>
<feature type="compositionally biased region" description="Polar residues" evidence="9">
    <location>
        <begin position="1"/>
        <end position="18"/>
    </location>
</feature>
<feature type="compositionally biased region" description="Basic and acidic residues" evidence="9">
    <location>
        <begin position="34"/>
        <end position="56"/>
    </location>
</feature>
<evidence type="ECO:0000256" key="8">
    <source>
        <dbReference type="ARBA" id="ARBA00023136"/>
    </source>
</evidence>
<reference evidence="12" key="1">
    <citation type="submission" date="2020-05" db="UniProtKB">
        <authorList>
            <consortium name="EnsemblMetazoa"/>
        </authorList>
    </citation>
    <scope>IDENTIFICATION</scope>
    <source>
        <strain evidence="12">Jacobina</strain>
    </source>
</reference>
<dbReference type="InterPro" id="IPR031468">
    <property type="entry name" value="SMP_LBD"/>
</dbReference>
<dbReference type="AlphaFoldDB" id="A0A1B0CGX2"/>
<feature type="compositionally biased region" description="Polar residues" evidence="9">
    <location>
        <begin position="70"/>
        <end position="84"/>
    </location>
</feature>
<dbReference type="VEuPathDB" id="VectorBase:LLONM1_010758"/>
<dbReference type="InterPro" id="IPR019411">
    <property type="entry name" value="MMM1_dom"/>
</dbReference>
<keyword evidence="5 10" id="KW-1133">Transmembrane helix</keyword>
<evidence type="ECO:0000256" key="4">
    <source>
        <dbReference type="ARBA" id="ARBA00022824"/>
    </source>
</evidence>
<name>A0A1B0CGX2_LUTLO</name>
<keyword evidence="13" id="KW-1185">Reference proteome</keyword>
<feature type="region of interest" description="Disordered" evidence="9">
    <location>
        <begin position="178"/>
        <end position="219"/>
    </location>
</feature>
<accession>A0A1B0CGX2</accession>
<keyword evidence="3 10" id="KW-0812">Transmembrane</keyword>
<dbReference type="EnsemblMetazoa" id="LLOJ003685-RA">
    <property type="protein sequence ID" value="LLOJ003685-PA"/>
    <property type="gene ID" value="LLOJ003685"/>
</dbReference>
<evidence type="ECO:0000256" key="7">
    <source>
        <dbReference type="ARBA" id="ARBA00023121"/>
    </source>
</evidence>
<dbReference type="GO" id="GO:0006869">
    <property type="term" value="P:lipid transport"/>
    <property type="evidence" value="ECO:0007669"/>
    <property type="project" value="UniProtKB-KW"/>
</dbReference>
<proteinExistence type="predicted"/>
<dbReference type="PROSITE" id="PS51847">
    <property type="entry name" value="SMP"/>
    <property type="match status" value="1"/>
</dbReference>
<evidence type="ECO:0000256" key="2">
    <source>
        <dbReference type="ARBA" id="ARBA00022448"/>
    </source>
</evidence>
<feature type="compositionally biased region" description="Polar residues" evidence="9">
    <location>
        <begin position="270"/>
        <end position="286"/>
    </location>
</feature>
<feature type="region of interest" description="Disordered" evidence="9">
    <location>
        <begin position="255"/>
        <end position="290"/>
    </location>
</feature>
<keyword evidence="7" id="KW-0446">Lipid-binding</keyword>
<sequence length="1043" mass="116112">MDPQKTPKNSKPSGSSIPLTIRFNANEESISEFLKPDESHSGSSPHSDENSWRRDFLQGSFFHRKRSGSPDGQNTGLLSSSEGNTWKLIKGKVTQAMEDIKAPRQENPPKFPNDATGDDLESDLDSMTINSSVSEEFCEAQTSSDFGRIYANKTNESDSENDVDSEILSLDQELLASGKHSPASSAKMSSNSSSKSGRQSLMAKFNRSKRGDEPSSLSFLRRRTKAEPVVVKVDKPTVEIESGVEVLEDMILPSEQGGELPQPQEVPPSHQVNSPVITNEDTTTNAVPPPKVVPMREEIAPARGELLKTFLAHMYAQRNFTIGCGMLIVCLLAPIPPFMQGVLACLFAMLFLTTLYDIAVELMSKSLAKSGGPERGDFAIPDFETMPICQVPAVEEHKSLKTYTGWMNEINNYDPVNYHISMTRSVYVKLDGSTLRISNVADRVPKRSMWNEVPIDKNSITFTKHRFYNLLGCRIEMCPKGLARKRYYSRKYPIQLTISQSKVEQGPENCPEKETNGVEGLSDRDLNLNHFAACENGEEKVPKQVNDATYNDLGSTIMNFNVDSVTQMNEHGDTGLREDPPCGDDVRLLLFARCDREKEDWFRRFTAASVGLIVDSDCHIPDMVMLSDEEVVSIKLSSYLDLHQPVEGEEKPNGTEIAKTPEKSAKDNEGGGESKRSSMESIFEGLLITTCATRGPVDYLKFMSKYQQACSLSKTPTYRPSLDTSTKKNRRERKEDELWKGIDQSLFLGPSGSVVWANVLVGRILYSCLTDAVLQEKIQDFLQKKLSAIKLPSFMEDVNIAQIYLGDKPPLIHKVSQPLLDERGTWIDADVTYEGLMHMTITTKLNLLRLKRQQQNSGGDIGVIVPDSIGLTNGSCAIYDSDAESTGGSSSESESQAPLKTENIDTQAFYASSSGSSRKFLRIVDRITASNLFQSATEISYIQRAMENMSTKLTLRVELKGLVARVSVNLPPPPSDRIWIGFRGPPRMWITAKPTVGDHTFDWSIVTNIIESKLCEEVYKYLVYPNMVDIIVPFLGQSTYQEM</sequence>
<evidence type="ECO:0000256" key="5">
    <source>
        <dbReference type="ARBA" id="ARBA00022989"/>
    </source>
</evidence>
<feature type="region of interest" description="Disordered" evidence="9">
    <location>
        <begin position="96"/>
        <end position="121"/>
    </location>
</feature>
<protein>
    <recommendedName>
        <fullName evidence="11">SMP-LTD domain-containing protein</fullName>
    </recommendedName>
</protein>
<evidence type="ECO:0000313" key="13">
    <source>
        <dbReference type="Proteomes" id="UP000092461"/>
    </source>
</evidence>
<evidence type="ECO:0000256" key="6">
    <source>
        <dbReference type="ARBA" id="ARBA00023055"/>
    </source>
</evidence>
<dbReference type="CDD" id="cd21675">
    <property type="entry name" value="SMP_TEX2"/>
    <property type="match status" value="1"/>
</dbReference>
<dbReference type="EMBL" id="AJWK01011660">
    <property type="status" value="NOT_ANNOTATED_CDS"/>
    <property type="molecule type" value="Genomic_DNA"/>
</dbReference>
<dbReference type="VEuPathDB" id="VectorBase:LLOJ003685"/>
<keyword evidence="8 10" id="KW-0472">Membrane</keyword>
<dbReference type="Proteomes" id="UP000092461">
    <property type="component" value="Unassembled WGS sequence"/>
</dbReference>
<dbReference type="GO" id="GO:0005789">
    <property type="term" value="C:endoplasmic reticulum membrane"/>
    <property type="evidence" value="ECO:0007669"/>
    <property type="project" value="UniProtKB-SubCell"/>
</dbReference>
<evidence type="ECO:0000256" key="9">
    <source>
        <dbReference type="SAM" id="MobiDB-lite"/>
    </source>
</evidence>
<feature type="region of interest" description="Disordered" evidence="9">
    <location>
        <begin position="31"/>
        <end position="84"/>
    </location>
</feature>
<dbReference type="GO" id="GO:0008289">
    <property type="term" value="F:lipid binding"/>
    <property type="evidence" value="ECO:0007669"/>
    <property type="project" value="UniProtKB-KW"/>
</dbReference>
<evidence type="ECO:0000259" key="11">
    <source>
        <dbReference type="PROSITE" id="PS51847"/>
    </source>
</evidence>
<dbReference type="Pfam" id="PF10296">
    <property type="entry name" value="MMM1"/>
    <property type="match status" value="1"/>
</dbReference>
<evidence type="ECO:0000313" key="12">
    <source>
        <dbReference type="EnsemblMetazoa" id="LLOJ003685-PA"/>
    </source>
</evidence>
<evidence type="ECO:0000256" key="10">
    <source>
        <dbReference type="SAM" id="Phobius"/>
    </source>
</evidence>
<feature type="region of interest" description="Disordered" evidence="9">
    <location>
        <begin position="1"/>
        <end position="20"/>
    </location>
</feature>
<feature type="transmembrane region" description="Helical" evidence="10">
    <location>
        <begin position="315"/>
        <end position="335"/>
    </location>
</feature>
<organism evidence="12 13">
    <name type="scientific">Lutzomyia longipalpis</name>
    <name type="common">Sand fly</name>
    <dbReference type="NCBI Taxonomy" id="7200"/>
    <lineage>
        <taxon>Eukaryota</taxon>
        <taxon>Metazoa</taxon>
        <taxon>Ecdysozoa</taxon>
        <taxon>Arthropoda</taxon>
        <taxon>Hexapoda</taxon>
        <taxon>Insecta</taxon>
        <taxon>Pterygota</taxon>
        <taxon>Neoptera</taxon>
        <taxon>Endopterygota</taxon>
        <taxon>Diptera</taxon>
        <taxon>Nematocera</taxon>
        <taxon>Psychodoidea</taxon>
        <taxon>Psychodidae</taxon>
        <taxon>Lutzomyia</taxon>
        <taxon>Lutzomyia</taxon>
    </lineage>
</organism>
<feature type="compositionally biased region" description="Low complexity" evidence="9">
    <location>
        <begin position="181"/>
        <end position="196"/>
    </location>
</feature>
<dbReference type="PANTHER" id="PTHR13466:SF0">
    <property type="entry name" value="SMP-LTD DOMAIN-CONTAINING PROTEIN"/>
    <property type="match status" value="1"/>
</dbReference>
<feature type="domain" description="SMP-LTD" evidence="11">
    <location>
        <begin position="750"/>
        <end position="1033"/>
    </location>
</feature>
<keyword evidence="2" id="KW-0813">Transport</keyword>
<keyword evidence="4" id="KW-0256">Endoplasmic reticulum</keyword>
<dbReference type="PANTHER" id="PTHR13466">
    <property type="entry name" value="TEX2 PROTEIN-RELATED"/>
    <property type="match status" value="1"/>
</dbReference>
<comment type="subcellular location">
    <subcellularLocation>
        <location evidence="1">Endoplasmic reticulum membrane</location>
    </subcellularLocation>
</comment>